<dbReference type="AlphaFoldDB" id="A0A9D8KFP5"/>
<dbReference type="FunFam" id="2.40.50.100:FF:000003">
    <property type="entry name" value="Acetyl-CoA carboxylase biotin carboxyl carrier protein"/>
    <property type="match status" value="1"/>
</dbReference>
<dbReference type="CDD" id="cd06850">
    <property type="entry name" value="biotinyl_domain"/>
    <property type="match status" value="1"/>
</dbReference>
<dbReference type="Gene3D" id="2.40.50.100">
    <property type="match status" value="1"/>
</dbReference>
<keyword evidence="1" id="KW-0092">Biotin</keyword>
<dbReference type="InterPro" id="IPR000089">
    <property type="entry name" value="Biotin_lipoyl"/>
</dbReference>
<evidence type="ECO:0000256" key="1">
    <source>
        <dbReference type="ARBA" id="ARBA00023267"/>
    </source>
</evidence>
<dbReference type="EMBL" id="JAFGIX010000059">
    <property type="protein sequence ID" value="MBN1573906.1"/>
    <property type="molecule type" value="Genomic_DNA"/>
</dbReference>
<dbReference type="PROSITE" id="PS50968">
    <property type="entry name" value="BIOTINYL_LIPOYL"/>
    <property type="match status" value="1"/>
</dbReference>
<reference evidence="3" key="2">
    <citation type="submission" date="2021-01" db="EMBL/GenBank/DDBJ databases">
        <authorList>
            <person name="Hahn C.R."/>
            <person name="Youssef N.H."/>
            <person name="Elshahed M."/>
        </authorList>
    </citation>
    <scope>NUCLEOTIDE SEQUENCE</scope>
    <source>
        <strain evidence="3">Zod_Metabat.24</strain>
    </source>
</reference>
<dbReference type="SUPFAM" id="SSF51230">
    <property type="entry name" value="Single hybrid motif"/>
    <property type="match status" value="1"/>
</dbReference>
<proteinExistence type="predicted"/>
<protein>
    <submittedName>
        <fullName evidence="3">Biotin/lipoyl-binding protein</fullName>
    </submittedName>
</protein>
<gene>
    <name evidence="3" type="ORF">JW984_11980</name>
</gene>
<organism evidence="3 4">
    <name type="scientific">Candidatus Zymogenus saltonus</name>
    <dbReference type="NCBI Taxonomy" id="2844893"/>
    <lineage>
        <taxon>Bacteria</taxon>
        <taxon>Deltaproteobacteria</taxon>
        <taxon>Candidatus Zymogenia</taxon>
        <taxon>Candidatus Zymogeniales</taxon>
        <taxon>Candidatus Zymogenaceae</taxon>
        <taxon>Candidatus Zymogenus</taxon>
    </lineage>
</organism>
<dbReference type="Pfam" id="PF00364">
    <property type="entry name" value="Biotin_lipoyl"/>
    <property type="match status" value="1"/>
</dbReference>
<dbReference type="InterPro" id="IPR011053">
    <property type="entry name" value="Single_hybrid_motif"/>
</dbReference>
<accession>A0A9D8KFP5</accession>
<dbReference type="InterPro" id="IPR050709">
    <property type="entry name" value="Biotin_Carboxyl_Carrier/Decarb"/>
</dbReference>
<sequence>MTIFVNEQEMEVSFTAVSENTIRLEIDGRGRTAYVVNSGGEKEIVIDGTPYVVQNADIMERRRGKSGGKAIPTEVTPPMPSVVIRVLVEVGDEVEEGYGVVVVSAMKMETTLFAPFAGKVTKINVSEGDKVEPGQILVDIEREDSGEEGAASGD</sequence>
<dbReference type="PANTHER" id="PTHR45266:SF3">
    <property type="entry name" value="OXALOACETATE DECARBOXYLASE ALPHA CHAIN"/>
    <property type="match status" value="1"/>
</dbReference>
<reference evidence="3" key="1">
    <citation type="journal article" date="2021" name="Environ. Microbiol.">
        <title>Genomic characterization of three novel Desulfobacterota classes expand the metabolic and phylogenetic diversity of the phylum.</title>
        <authorList>
            <person name="Murphy C.L."/>
            <person name="Biggerstaff J."/>
            <person name="Eichhorn A."/>
            <person name="Ewing E."/>
            <person name="Shahan R."/>
            <person name="Soriano D."/>
            <person name="Stewart S."/>
            <person name="VanMol K."/>
            <person name="Walker R."/>
            <person name="Walters P."/>
            <person name="Elshahed M.S."/>
            <person name="Youssef N.H."/>
        </authorList>
    </citation>
    <scope>NUCLEOTIDE SEQUENCE</scope>
    <source>
        <strain evidence="3">Zod_Metabat.24</strain>
    </source>
</reference>
<dbReference type="Proteomes" id="UP000809273">
    <property type="component" value="Unassembled WGS sequence"/>
</dbReference>
<evidence type="ECO:0000259" key="2">
    <source>
        <dbReference type="PROSITE" id="PS50968"/>
    </source>
</evidence>
<dbReference type="PANTHER" id="PTHR45266">
    <property type="entry name" value="OXALOACETATE DECARBOXYLASE ALPHA CHAIN"/>
    <property type="match status" value="1"/>
</dbReference>
<comment type="caution">
    <text evidence="3">The sequence shown here is derived from an EMBL/GenBank/DDBJ whole genome shotgun (WGS) entry which is preliminary data.</text>
</comment>
<feature type="domain" description="Lipoyl-binding" evidence="2">
    <location>
        <begin position="66"/>
        <end position="141"/>
    </location>
</feature>
<name>A0A9D8KFP5_9DELT</name>
<evidence type="ECO:0000313" key="3">
    <source>
        <dbReference type="EMBL" id="MBN1573906.1"/>
    </source>
</evidence>
<evidence type="ECO:0000313" key="4">
    <source>
        <dbReference type="Proteomes" id="UP000809273"/>
    </source>
</evidence>